<dbReference type="InterPro" id="IPR011009">
    <property type="entry name" value="Kinase-like_dom_sf"/>
</dbReference>
<dbReference type="RefSeq" id="XP_056523650.1">
    <property type="nucleotide sequence ID" value="XM_056664593.1"/>
</dbReference>
<dbReference type="Proteomes" id="UP001149079">
    <property type="component" value="Unassembled WGS sequence"/>
</dbReference>
<reference evidence="4" key="2">
    <citation type="journal article" date="2023" name="IMA Fungus">
        <title>Comparative genomic study of the Penicillium genus elucidates a diverse pangenome and 15 lateral gene transfer events.</title>
        <authorList>
            <person name="Petersen C."/>
            <person name="Sorensen T."/>
            <person name="Nielsen M.R."/>
            <person name="Sondergaard T.E."/>
            <person name="Sorensen J.L."/>
            <person name="Fitzpatrick D.A."/>
            <person name="Frisvad J.C."/>
            <person name="Nielsen K.L."/>
        </authorList>
    </citation>
    <scope>NUCLEOTIDE SEQUENCE</scope>
    <source>
        <strain evidence="4">IBT 22155</strain>
    </source>
</reference>
<evidence type="ECO:0000256" key="2">
    <source>
        <dbReference type="ARBA" id="ARBA00022840"/>
    </source>
</evidence>
<dbReference type="GO" id="GO:0035556">
    <property type="term" value="P:intracellular signal transduction"/>
    <property type="evidence" value="ECO:0007669"/>
    <property type="project" value="TreeGrafter"/>
</dbReference>
<dbReference type="Pfam" id="PF00069">
    <property type="entry name" value="Pkinase"/>
    <property type="match status" value="1"/>
</dbReference>
<dbReference type="PANTHER" id="PTHR24346:SF30">
    <property type="entry name" value="MATERNAL EMBRYONIC LEUCINE ZIPPER KINASE"/>
    <property type="match status" value="1"/>
</dbReference>
<dbReference type="AlphaFoldDB" id="A0A9W9H5X3"/>
<dbReference type="PROSITE" id="PS50011">
    <property type="entry name" value="PROTEIN_KINASE_DOM"/>
    <property type="match status" value="1"/>
</dbReference>
<evidence type="ECO:0000313" key="4">
    <source>
        <dbReference type="EMBL" id="KAJ5139001.1"/>
    </source>
</evidence>
<keyword evidence="2" id="KW-0067">ATP-binding</keyword>
<dbReference type="GO" id="GO:0004674">
    <property type="term" value="F:protein serine/threonine kinase activity"/>
    <property type="evidence" value="ECO:0007669"/>
    <property type="project" value="TreeGrafter"/>
</dbReference>
<organism evidence="4 5">
    <name type="scientific">Penicillium bovifimosum</name>
    <dbReference type="NCBI Taxonomy" id="126998"/>
    <lineage>
        <taxon>Eukaryota</taxon>
        <taxon>Fungi</taxon>
        <taxon>Dikarya</taxon>
        <taxon>Ascomycota</taxon>
        <taxon>Pezizomycotina</taxon>
        <taxon>Eurotiomycetes</taxon>
        <taxon>Eurotiomycetidae</taxon>
        <taxon>Eurotiales</taxon>
        <taxon>Aspergillaceae</taxon>
        <taxon>Penicillium</taxon>
    </lineage>
</organism>
<accession>A0A9W9H5X3</accession>
<reference evidence="4" key="1">
    <citation type="submission" date="2022-11" db="EMBL/GenBank/DDBJ databases">
        <authorList>
            <person name="Petersen C."/>
        </authorList>
    </citation>
    <scope>NUCLEOTIDE SEQUENCE</scope>
    <source>
        <strain evidence="4">IBT 22155</strain>
    </source>
</reference>
<keyword evidence="1" id="KW-0547">Nucleotide-binding</keyword>
<keyword evidence="5" id="KW-1185">Reference proteome</keyword>
<dbReference type="Gene3D" id="1.10.510.10">
    <property type="entry name" value="Transferase(Phosphotransferase) domain 1"/>
    <property type="match status" value="1"/>
</dbReference>
<dbReference type="InterPro" id="IPR000719">
    <property type="entry name" value="Prot_kinase_dom"/>
</dbReference>
<dbReference type="SMART" id="SM00220">
    <property type="entry name" value="S_TKc"/>
    <property type="match status" value="1"/>
</dbReference>
<name>A0A9W9H5X3_9EURO</name>
<feature type="domain" description="Protein kinase" evidence="3">
    <location>
        <begin position="1"/>
        <end position="256"/>
    </location>
</feature>
<dbReference type="PANTHER" id="PTHR24346">
    <property type="entry name" value="MAP/MICROTUBULE AFFINITY-REGULATING KINASE"/>
    <property type="match status" value="1"/>
</dbReference>
<sequence length="256" mass="29172">MIDIFVKVYLVNGVTIRKIPLSLGPIDDEAHPVLREAIIYRILEDHPRIARCISRGRMDLVEAEHYPNGHLLEFSQRYKASAELQSRWFQQIIEAVVAIHQYGVIHSDLVLRQFFVDDGLNLHLGDFTASQYPGHPALGYEQATHCLPRDTEEPNTMMSDIFALGSTLFELVTGKVPFAELYPVEPKEIAQSHDPAIVRARLQRKDDADREVGRRFQKRVFPAVTQIYGGDIILACWRGKFSSAKEVLQAYESAYH</sequence>
<gene>
    <name evidence="4" type="ORF">N7515_003849</name>
</gene>
<dbReference type="GO" id="GO:0005524">
    <property type="term" value="F:ATP binding"/>
    <property type="evidence" value="ECO:0007669"/>
    <property type="project" value="UniProtKB-KW"/>
</dbReference>
<comment type="caution">
    <text evidence="4">The sequence shown here is derived from an EMBL/GenBank/DDBJ whole genome shotgun (WGS) entry which is preliminary data.</text>
</comment>
<dbReference type="OrthoDB" id="1668230at2759"/>
<protein>
    <recommendedName>
        <fullName evidence="3">Protein kinase domain-containing protein</fullName>
    </recommendedName>
</protein>
<proteinExistence type="predicted"/>
<dbReference type="GeneID" id="81403763"/>
<dbReference type="GO" id="GO:0005737">
    <property type="term" value="C:cytoplasm"/>
    <property type="evidence" value="ECO:0007669"/>
    <property type="project" value="TreeGrafter"/>
</dbReference>
<evidence type="ECO:0000259" key="3">
    <source>
        <dbReference type="PROSITE" id="PS50011"/>
    </source>
</evidence>
<evidence type="ECO:0000256" key="1">
    <source>
        <dbReference type="ARBA" id="ARBA00022741"/>
    </source>
</evidence>
<evidence type="ECO:0000313" key="5">
    <source>
        <dbReference type="Proteomes" id="UP001149079"/>
    </source>
</evidence>
<dbReference type="EMBL" id="JAPQKL010000003">
    <property type="protein sequence ID" value="KAJ5139001.1"/>
    <property type="molecule type" value="Genomic_DNA"/>
</dbReference>
<dbReference type="SUPFAM" id="SSF56112">
    <property type="entry name" value="Protein kinase-like (PK-like)"/>
    <property type="match status" value="1"/>
</dbReference>